<accession>A0A549YIW4</accession>
<dbReference type="InterPro" id="IPR014957">
    <property type="entry name" value="IDEAL_dom"/>
</dbReference>
<keyword evidence="3" id="KW-1185">Reference proteome</keyword>
<evidence type="ECO:0000313" key="2">
    <source>
        <dbReference type="EMBL" id="TRM11825.1"/>
    </source>
</evidence>
<dbReference type="RefSeq" id="WP_142790897.1">
    <property type="nucleotide sequence ID" value="NZ_VJMZ01000001.1"/>
</dbReference>
<dbReference type="EMBL" id="VJMZ01000001">
    <property type="protein sequence ID" value="TRM11825.1"/>
    <property type="molecule type" value="Genomic_DNA"/>
</dbReference>
<feature type="domain" description="IDEAL" evidence="1">
    <location>
        <begin position="35"/>
        <end position="71"/>
    </location>
</feature>
<name>A0A549YIW4_9BACI</name>
<proteinExistence type="predicted"/>
<organism evidence="2 3">
    <name type="scientific">Lentibacillus cibarius</name>
    <dbReference type="NCBI Taxonomy" id="2583219"/>
    <lineage>
        <taxon>Bacteria</taxon>
        <taxon>Bacillati</taxon>
        <taxon>Bacillota</taxon>
        <taxon>Bacilli</taxon>
        <taxon>Bacillales</taxon>
        <taxon>Bacillaceae</taxon>
        <taxon>Lentibacillus</taxon>
    </lineage>
</organism>
<evidence type="ECO:0000313" key="3">
    <source>
        <dbReference type="Proteomes" id="UP000319280"/>
    </source>
</evidence>
<comment type="caution">
    <text evidence="2">The sequence shown here is derived from an EMBL/GenBank/DDBJ whole genome shotgun (WGS) entry which is preliminary data.</text>
</comment>
<dbReference type="Pfam" id="PF08858">
    <property type="entry name" value="IDEAL"/>
    <property type="match status" value="1"/>
</dbReference>
<dbReference type="Gene3D" id="4.10.810.10">
    <property type="entry name" value="Virus Scaffolding Protein, Chain A"/>
    <property type="match status" value="1"/>
</dbReference>
<gene>
    <name evidence="2" type="ORF">FH966_09115</name>
</gene>
<protein>
    <submittedName>
        <fullName evidence="2">IDEAL domain-containing protein</fullName>
    </submittedName>
</protein>
<dbReference type="AlphaFoldDB" id="A0A549YIW4"/>
<dbReference type="Proteomes" id="UP000319280">
    <property type="component" value="Unassembled WGS sequence"/>
</dbReference>
<evidence type="ECO:0000259" key="1">
    <source>
        <dbReference type="SMART" id="SM00914"/>
    </source>
</evidence>
<dbReference type="SMART" id="SM00914">
    <property type="entry name" value="IDEAL"/>
    <property type="match status" value="1"/>
</dbReference>
<sequence>MNRQKEGYRFYRYNGKALYAKREISYELRLNAQLVLDELCFNWNKLKLEEAINHSIDTGNKEQFLRLSKEYRNFVWE</sequence>
<reference evidence="2 3" key="1">
    <citation type="submission" date="2019-07" db="EMBL/GenBank/DDBJ databases">
        <title>Genomic analysis of Lentibacillus sp. NKC851-2.</title>
        <authorList>
            <person name="Oh Y.J."/>
        </authorList>
    </citation>
    <scope>NUCLEOTIDE SEQUENCE [LARGE SCALE GENOMIC DNA]</scope>
    <source>
        <strain evidence="2 3">NKC851-2</strain>
    </source>
</reference>
<dbReference type="InterPro" id="IPR027393">
    <property type="entry name" value="Virus_scaffolding_prot_C"/>
</dbReference>